<dbReference type="SUPFAM" id="SSF55073">
    <property type="entry name" value="Nucleotide cyclase"/>
    <property type="match status" value="1"/>
</dbReference>
<feature type="transmembrane region" description="Helical" evidence="6">
    <location>
        <begin position="294"/>
        <end position="312"/>
    </location>
</feature>
<dbReference type="Pfam" id="PF00990">
    <property type="entry name" value="GGDEF"/>
    <property type="match status" value="1"/>
</dbReference>
<dbReference type="SMART" id="SM00267">
    <property type="entry name" value="GGDEF"/>
    <property type="match status" value="1"/>
</dbReference>
<dbReference type="CDD" id="cd12915">
    <property type="entry name" value="PDC2_DGC_like"/>
    <property type="match status" value="1"/>
</dbReference>
<keyword evidence="6" id="KW-1133">Transmembrane helix</keyword>
<dbReference type="GO" id="GO:0005525">
    <property type="term" value="F:GTP binding"/>
    <property type="evidence" value="ECO:0007669"/>
    <property type="project" value="UniProtKB-KW"/>
</dbReference>
<dbReference type="PROSITE" id="PS50887">
    <property type="entry name" value="GGDEF"/>
    <property type="match status" value="1"/>
</dbReference>
<reference evidence="8" key="2">
    <citation type="submission" date="2019-05" db="EMBL/GenBank/DDBJ databases">
        <authorList>
            <person name="Shi L."/>
            <person name="Feng J."/>
            <person name="Zhang D."/>
            <person name="Zhou D."/>
        </authorList>
    </citation>
    <scope>NUCLEOTIDE SEQUENCE</scope>
    <source>
        <strain evidence="8">505108</strain>
        <plasmid evidence="8">p505108-T6SS</plasmid>
    </source>
</reference>
<sequence>MTLRQFISYRLGLSTSLGRSLAVLLLFLLVGGIGTNVLVFMHSWDDEIAQAANKAVNLSVAQVRQAEDTFMAVGQTLDDVRAAVSAGQAATYHSYLVRLKARQPLLDGLYFYNAQGVIKGSSSGISGIPGDITHQDYFQFHYENRQTGIHIGRVIKSLASGELVIPVSVRVNDLSGGFAGVVLATVKLDYFRRFYSYFELGPRDMLALLLTDGSVLCVRPYDEAKIDMNIAGSPLFTRELIRADRGTGTWVASLDHIERVFGFARTEKLPLVVVAGYDRAEVRMHWLRNNLPGLLSNFMLLLGFLLFSSVVFRKVRGSIRDQQELKQLRDELLKANQTFKSMAMADSLTGLANRRKFDTTLAKVLADAAATGSPVSLIMLDIDFFKRYNDSRGHAAGDACLRLISNTLQMVTLRTSDLVARYGGEEFAIVLPDTTGEEALALAQRAVCMVREKHLPHPSTDLPEQIVTISAGCHTVRGNGREDAFSVLIRGADTALYLAKNHGRNQAYRFSNTIATGNDKSIYAA</sequence>
<dbReference type="CDD" id="cd12914">
    <property type="entry name" value="PDC1_DGC_like"/>
    <property type="match status" value="1"/>
</dbReference>
<dbReference type="Pfam" id="PF22588">
    <property type="entry name" value="dCache_1_like"/>
    <property type="match status" value="1"/>
</dbReference>
<dbReference type="PANTHER" id="PTHR45138:SF9">
    <property type="entry name" value="DIGUANYLATE CYCLASE DGCM-RELATED"/>
    <property type="match status" value="1"/>
</dbReference>
<keyword evidence="6" id="KW-0812">Transmembrane</keyword>
<comment type="cofactor">
    <cofactor evidence="1">
        <name>Mg(2+)</name>
        <dbReference type="ChEBI" id="CHEBI:18420"/>
    </cofactor>
</comment>
<comment type="pathway">
    <text evidence="2">Purine metabolism; 3',5'-cyclic di-GMP biosynthesis.</text>
</comment>
<name>A0A222ZDP1_CROSK</name>
<accession>A0A222ZDP1</accession>
<dbReference type="NCBIfam" id="TIGR00254">
    <property type="entry name" value="GGDEF"/>
    <property type="match status" value="1"/>
</dbReference>
<dbReference type="EC" id="2.7.7.65" evidence="3"/>
<dbReference type="GO" id="GO:0043709">
    <property type="term" value="P:cell adhesion involved in single-species biofilm formation"/>
    <property type="evidence" value="ECO:0007669"/>
    <property type="project" value="TreeGrafter"/>
</dbReference>
<dbReference type="Gene3D" id="3.30.450.20">
    <property type="entry name" value="PAS domain"/>
    <property type="match status" value="2"/>
</dbReference>
<protein>
    <recommendedName>
        <fullName evidence="3">diguanylate cyclase</fullName>
        <ecNumber evidence="3">2.7.7.65</ecNumber>
    </recommendedName>
</protein>
<dbReference type="Gene3D" id="3.30.70.270">
    <property type="match status" value="1"/>
</dbReference>
<comment type="catalytic activity">
    <reaction evidence="5">
        <text>2 GTP = 3',3'-c-di-GMP + 2 diphosphate</text>
        <dbReference type="Rhea" id="RHEA:24898"/>
        <dbReference type="ChEBI" id="CHEBI:33019"/>
        <dbReference type="ChEBI" id="CHEBI:37565"/>
        <dbReference type="ChEBI" id="CHEBI:58805"/>
        <dbReference type="EC" id="2.7.7.65"/>
    </reaction>
</comment>
<evidence type="ECO:0000259" key="7">
    <source>
        <dbReference type="PROSITE" id="PS50887"/>
    </source>
</evidence>
<dbReference type="FunFam" id="3.30.70.270:FF:000001">
    <property type="entry name" value="Diguanylate cyclase domain protein"/>
    <property type="match status" value="1"/>
</dbReference>
<dbReference type="InterPro" id="IPR054327">
    <property type="entry name" value="His-kinase-like_sensor"/>
</dbReference>
<geneLocation type="plasmid" evidence="8">
    <name>p505108-T6SS</name>
</geneLocation>
<keyword evidence="4" id="KW-0547">Nucleotide-binding</keyword>
<dbReference type="InterPro" id="IPR029787">
    <property type="entry name" value="Nucleotide_cyclase"/>
</dbReference>
<dbReference type="RefSeq" id="WP_011998962.1">
    <property type="nucleotide sequence ID" value="NZ_CABMLV010000002.1"/>
</dbReference>
<dbReference type="CDD" id="cd01949">
    <property type="entry name" value="GGDEF"/>
    <property type="match status" value="1"/>
</dbReference>
<dbReference type="EMBL" id="KY978630">
    <property type="protein sequence ID" value="ASR82201.1"/>
    <property type="molecule type" value="Genomic_DNA"/>
</dbReference>
<keyword evidence="4" id="KW-0342">GTP-binding</keyword>
<organism evidence="8">
    <name type="scientific">Cronobacter sakazakii</name>
    <name type="common">Enterobacter sakazakii</name>
    <dbReference type="NCBI Taxonomy" id="28141"/>
    <lineage>
        <taxon>Bacteria</taxon>
        <taxon>Pseudomonadati</taxon>
        <taxon>Pseudomonadota</taxon>
        <taxon>Gammaproteobacteria</taxon>
        <taxon>Enterobacterales</taxon>
        <taxon>Enterobacteriaceae</taxon>
        <taxon>Cronobacter</taxon>
    </lineage>
</organism>
<dbReference type="GO" id="GO:0052621">
    <property type="term" value="F:diguanylate cyclase activity"/>
    <property type="evidence" value="ECO:0007669"/>
    <property type="project" value="UniProtKB-EC"/>
</dbReference>
<evidence type="ECO:0000256" key="2">
    <source>
        <dbReference type="ARBA" id="ARBA00004665"/>
    </source>
</evidence>
<dbReference type="AlphaFoldDB" id="A0A222ZDP1"/>
<dbReference type="InterPro" id="IPR000160">
    <property type="entry name" value="GGDEF_dom"/>
</dbReference>
<dbReference type="InterPro" id="IPR043128">
    <property type="entry name" value="Rev_trsase/Diguanyl_cyclase"/>
</dbReference>
<evidence type="ECO:0000256" key="4">
    <source>
        <dbReference type="ARBA" id="ARBA00023134"/>
    </source>
</evidence>
<evidence type="ECO:0000313" key="8">
    <source>
        <dbReference type="EMBL" id="ASR82201.1"/>
    </source>
</evidence>
<proteinExistence type="predicted"/>
<reference evidence="8" key="1">
    <citation type="journal article" date="2018" name="Virulence">
        <title>Co-occurrence of 3 different resistance plasmids in a multi-drug resistant Cronobacter sakazakii isolate causing neonatal infections.</title>
        <authorList>
            <person name="Shi L."/>
            <person name="Liang Q."/>
            <person name="Zhan Z."/>
            <person name="Feng J."/>
            <person name="Zhao Y."/>
            <person name="Chen Y."/>
            <person name="Huang M."/>
            <person name="Tong Y."/>
            <person name="Wu W."/>
            <person name="Chen W."/>
            <person name="Li X."/>
            <person name="Yin Z."/>
            <person name="Wang J."/>
            <person name="Zhou D."/>
        </authorList>
    </citation>
    <scope>NUCLEOTIDE SEQUENCE</scope>
    <source>
        <strain evidence="8">505108</strain>
        <plasmid evidence="8">p505108-T6SS</plasmid>
    </source>
</reference>
<feature type="transmembrane region" description="Helical" evidence="6">
    <location>
        <begin position="21"/>
        <end position="44"/>
    </location>
</feature>
<evidence type="ECO:0000256" key="5">
    <source>
        <dbReference type="ARBA" id="ARBA00034247"/>
    </source>
</evidence>
<dbReference type="GO" id="GO:1902201">
    <property type="term" value="P:negative regulation of bacterial-type flagellum-dependent cell motility"/>
    <property type="evidence" value="ECO:0007669"/>
    <property type="project" value="TreeGrafter"/>
</dbReference>
<dbReference type="GO" id="GO:0005886">
    <property type="term" value="C:plasma membrane"/>
    <property type="evidence" value="ECO:0007669"/>
    <property type="project" value="TreeGrafter"/>
</dbReference>
<keyword evidence="6" id="KW-0472">Membrane</keyword>
<dbReference type="PANTHER" id="PTHR45138">
    <property type="entry name" value="REGULATORY COMPONENTS OF SENSORY TRANSDUCTION SYSTEM"/>
    <property type="match status" value="1"/>
</dbReference>
<keyword evidence="8" id="KW-0614">Plasmid</keyword>
<evidence type="ECO:0000256" key="3">
    <source>
        <dbReference type="ARBA" id="ARBA00012528"/>
    </source>
</evidence>
<feature type="domain" description="GGDEF" evidence="7">
    <location>
        <begin position="373"/>
        <end position="512"/>
    </location>
</feature>
<evidence type="ECO:0000256" key="6">
    <source>
        <dbReference type="SAM" id="Phobius"/>
    </source>
</evidence>
<dbReference type="InterPro" id="IPR050469">
    <property type="entry name" value="Diguanylate_Cyclase"/>
</dbReference>
<evidence type="ECO:0000256" key="1">
    <source>
        <dbReference type="ARBA" id="ARBA00001946"/>
    </source>
</evidence>